<dbReference type="GO" id="GO:0051321">
    <property type="term" value="P:meiotic cell cycle"/>
    <property type="evidence" value="ECO:0007669"/>
    <property type="project" value="UniProtKB-KW"/>
</dbReference>
<dbReference type="FunFam" id="1.10.3380.10:FF:000012">
    <property type="entry name" value="DEAD/DEAH box DNA helicase"/>
    <property type="match status" value="1"/>
</dbReference>
<dbReference type="OrthoDB" id="5575at2759"/>
<feature type="domain" description="Helicase C-terminal" evidence="13">
    <location>
        <begin position="323"/>
        <end position="511"/>
    </location>
</feature>
<evidence type="ECO:0000256" key="2">
    <source>
        <dbReference type="ARBA" id="ARBA00022741"/>
    </source>
</evidence>
<gene>
    <name evidence="14" type="ORF">CTHT_0064340</name>
</gene>
<dbReference type="InterPro" id="IPR001650">
    <property type="entry name" value="Helicase_C-like"/>
</dbReference>
<evidence type="ECO:0000313" key="15">
    <source>
        <dbReference type="Proteomes" id="UP000008066"/>
    </source>
</evidence>
<dbReference type="FunFam" id="1.10.10.10:FF:000012">
    <property type="entry name" value="U5 small nuclear ribonucleoprotein helicase"/>
    <property type="match status" value="1"/>
</dbReference>
<evidence type="ECO:0000256" key="7">
    <source>
        <dbReference type="ARBA" id="ARBA00023254"/>
    </source>
</evidence>
<evidence type="ECO:0000259" key="12">
    <source>
        <dbReference type="PROSITE" id="PS51192"/>
    </source>
</evidence>
<dbReference type="PROSITE" id="PS51194">
    <property type="entry name" value="HELICASE_CTER"/>
    <property type="match status" value="1"/>
</dbReference>
<comment type="catalytic activity">
    <reaction evidence="8">
        <text>Couples ATP hydrolysis with the unwinding of duplex DNA by translocating in the 3'-5' direction.</text>
        <dbReference type="EC" id="5.6.2.4"/>
    </reaction>
</comment>
<keyword evidence="4 14" id="KW-0347">Helicase</keyword>
<dbReference type="PANTHER" id="PTHR47835:SF3">
    <property type="entry name" value="HELICASE FOR MEIOSIS 1"/>
    <property type="match status" value="1"/>
</dbReference>
<feature type="region of interest" description="Disordered" evidence="11">
    <location>
        <begin position="1"/>
        <end position="59"/>
    </location>
</feature>
<dbReference type="SUPFAM" id="SSF158702">
    <property type="entry name" value="Sec63 N-terminal domain-like"/>
    <property type="match status" value="1"/>
</dbReference>
<evidence type="ECO:0000256" key="1">
    <source>
        <dbReference type="ARBA" id="ARBA00010140"/>
    </source>
</evidence>
<dbReference type="InterPro" id="IPR027417">
    <property type="entry name" value="P-loop_NTPase"/>
</dbReference>
<protein>
    <recommendedName>
        <fullName evidence="9">DNA 3'-5' helicase</fullName>
        <ecNumber evidence="9">5.6.2.4</ecNumber>
    </recommendedName>
</protein>
<evidence type="ECO:0000259" key="13">
    <source>
        <dbReference type="PROSITE" id="PS51194"/>
    </source>
</evidence>
<evidence type="ECO:0000256" key="8">
    <source>
        <dbReference type="ARBA" id="ARBA00034617"/>
    </source>
</evidence>
<feature type="compositionally biased region" description="Polar residues" evidence="11">
    <location>
        <begin position="15"/>
        <end position="36"/>
    </location>
</feature>
<dbReference type="InterPro" id="IPR014001">
    <property type="entry name" value="Helicase_ATP-bd"/>
</dbReference>
<dbReference type="Gene3D" id="1.10.3380.10">
    <property type="entry name" value="Sec63 N-terminal domain-like domain"/>
    <property type="match status" value="1"/>
</dbReference>
<keyword evidence="5" id="KW-0067">ATP-binding</keyword>
<dbReference type="SMART" id="SM00973">
    <property type="entry name" value="Sec63"/>
    <property type="match status" value="1"/>
</dbReference>
<dbReference type="Proteomes" id="UP000008066">
    <property type="component" value="Unassembled WGS sequence"/>
</dbReference>
<evidence type="ECO:0000256" key="3">
    <source>
        <dbReference type="ARBA" id="ARBA00022801"/>
    </source>
</evidence>
<dbReference type="GO" id="GO:0005524">
    <property type="term" value="F:ATP binding"/>
    <property type="evidence" value="ECO:0007669"/>
    <property type="project" value="UniProtKB-KW"/>
</dbReference>
<dbReference type="InterPro" id="IPR057842">
    <property type="entry name" value="WH_MER3"/>
</dbReference>
<dbReference type="GO" id="GO:0016787">
    <property type="term" value="F:hydrolase activity"/>
    <property type="evidence" value="ECO:0007669"/>
    <property type="project" value="UniProtKB-KW"/>
</dbReference>
<keyword evidence="7" id="KW-0469">Meiosis</keyword>
<dbReference type="InterPro" id="IPR036388">
    <property type="entry name" value="WH-like_DNA-bd_sf"/>
</dbReference>
<feature type="region of interest" description="Disordered" evidence="11">
    <location>
        <begin position="1227"/>
        <end position="1264"/>
    </location>
</feature>
<keyword evidence="2" id="KW-0547">Nucleotide-binding</keyword>
<dbReference type="EMBL" id="GL988046">
    <property type="protein sequence ID" value="EGS18408.1"/>
    <property type="molecule type" value="Genomic_DNA"/>
</dbReference>
<evidence type="ECO:0000256" key="5">
    <source>
        <dbReference type="ARBA" id="ARBA00022840"/>
    </source>
</evidence>
<dbReference type="InterPro" id="IPR004179">
    <property type="entry name" value="Sec63-dom"/>
</dbReference>
<feature type="domain" description="Helicase ATP-binding" evidence="12">
    <location>
        <begin position="109"/>
        <end position="283"/>
    </location>
</feature>
<accession>G0SEN1</accession>
<dbReference type="SMR" id="G0SEN1"/>
<evidence type="ECO:0000256" key="11">
    <source>
        <dbReference type="SAM" id="MobiDB-lite"/>
    </source>
</evidence>
<dbReference type="HOGENOM" id="CLU_000335_0_4_1"/>
<dbReference type="STRING" id="759272.G0SEN1"/>
<dbReference type="PANTHER" id="PTHR47835">
    <property type="entry name" value="HFM1, ATP DEPENDENT DNA HELICASE HOMOLOG"/>
    <property type="match status" value="1"/>
</dbReference>
<proteinExistence type="inferred from homology"/>
<keyword evidence="3" id="KW-0378">Hydrolase</keyword>
<dbReference type="PROSITE" id="PS51192">
    <property type="entry name" value="HELICASE_ATP_BIND_1"/>
    <property type="match status" value="1"/>
</dbReference>
<dbReference type="RefSeq" id="XP_006696739.1">
    <property type="nucleotide sequence ID" value="XM_006696676.1"/>
</dbReference>
<evidence type="ECO:0000256" key="9">
    <source>
        <dbReference type="ARBA" id="ARBA00034808"/>
    </source>
</evidence>
<dbReference type="KEGG" id="cthr:CTHT_0064340"/>
<dbReference type="SMART" id="SM00487">
    <property type="entry name" value="DEXDc"/>
    <property type="match status" value="1"/>
</dbReference>
<dbReference type="InterPro" id="IPR052247">
    <property type="entry name" value="Meiotic_Crossover_Helicase"/>
</dbReference>
<dbReference type="GeneID" id="18260472"/>
<feature type="region of interest" description="Disordered" evidence="11">
    <location>
        <begin position="1021"/>
        <end position="1043"/>
    </location>
</feature>
<dbReference type="Pfam" id="PF00270">
    <property type="entry name" value="DEAD"/>
    <property type="match status" value="1"/>
</dbReference>
<keyword evidence="15" id="KW-1185">Reference proteome</keyword>
<keyword evidence="6" id="KW-0413">Isomerase</keyword>
<evidence type="ECO:0000256" key="4">
    <source>
        <dbReference type="ARBA" id="ARBA00022806"/>
    </source>
</evidence>
<sequence length="1320" mass="148597">MDGIYDNGLDDFGPRSSSALSSNFQLPASSSPTTRISPKKKLSVPATSKSKPLESSATFPSCQAQGSSLSNTPVIHGIPLVSLRQALPEKFRAIFPFELFNAVQSKCFSAVYETNDNVVIAAPTGSGKTAILELAICKLALDRGSQNFKIVYQAPTKALCSEKARDWEKKFAHMNLKCAELTGDTSHAEMKRVSDASIIVTTPEKWDSVTRKWQDHQKLLQMVELFLIDEVHILKDVRGATLEAVVSRMKTIGANVRFIALSATVPNSEDIAQWLGRNNTNQQLPAHREVFREEFRPVKLQKFVYGFDHNGNDFTFDKFLDQKLPSLLSRHSQRKPILIFCFTRKSCETTATMLADYAASRSDSTPVWPIPNQRIPVISKELQEIIHLGVAFHHAGLDSQDRTIIEKNFLKGQIGVICCTSTLAVGINLPCHTVVLKGTVCFADEKLEEYSDLEVMQMLGRAGRPQFDDSATAIILTRNTNRQRYEKMVSGHEILESTLHLHLIEHLNSEICLGTINSLESAKIWLSGTFLSVRLRKNPKYYQLTGSTTSPSQIDENLEKICERDIRQLQDAKMVTDGDIFWCTEYGRAMSKYMVEFNTMKLLLQIPRAASMEVLATEFKDFRFKPNERALFREVNQSPLILYPIKENVTQLWHKISLMLQAHLGCVQYPDSVEFSKIRRQLHAERRAVFERLGRLVRAVIDCKGYDRDAIGTRNALELARALAAESWEGRATQLIQVPQIGPVGMRKLASRGIRSVLELADKDYDEIERLMSRQPPFGKDMKAHLDKFPRLDMDLEVVDRKVVSNDQEPVLIEVKATLRYLNRKGPPTWLNRWPALTFFVEAGKGVLAFFWRGSMKKLNPQSGHELRFAVGLHEPQDRVICYFTCEEIVGTIVSKTLQHNVPASVFPTRLSRYDTTPRRRSYVDEIDDPDNDGLDDADLIMAEERAMALVSKRQPPEQGCESVEEEYPPVEKVLNRSSSRNQPITRVLDDHWSYPHDTDEDKDNMTVEYREPVKLPNGKWQCNHPCSGDSNTKKSAPVDSNESPLSQLCIKQAFERALSTTEDFQAKRVKANYLAPSNLAKPFPPQFFTWTIANCRSFNEKEFKKSEADCIDLSWTDDEDDLLAIAIGNGLHTPTETKTMTSAASNAHRAADVVNQKTGKNPVDKRTKDVSSVELDPDWFDDDLESLFGDEVSRFEGLRSTGSALTSKTKADFTLHDKITCNTTERHGGFPSVPQGCSKTDLLPGSHTQGASHPQARSIPSEETSDEIKVGSFIFCQASLEQDSLEQQIAPATSDEPAWLAEFDPELVDMFRGYVTFVD</sequence>
<dbReference type="GO" id="GO:0003676">
    <property type="term" value="F:nucleic acid binding"/>
    <property type="evidence" value="ECO:0007669"/>
    <property type="project" value="InterPro"/>
</dbReference>
<dbReference type="CDD" id="cd18795">
    <property type="entry name" value="SF2_C_Ski2"/>
    <property type="match status" value="1"/>
</dbReference>
<dbReference type="EC" id="5.6.2.4" evidence="9"/>
<name>G0SEN1_CHATD</name>
<organism evidence="15">
    <name type="scientific">Chaetomium thermophilum (strain DSM 1495 / CBS 144.50 / IMI 039719)</name>
    <name type="common">Thermochaetoides thermophila</name>
    <dbReference type="NCBI Taxonomy" id="759272"/>
    <lineage>
        <taxon>Eukaryota</taxon>
        <taxon>Fungi</taxon>
        <taxon>Dikarya</taxon>
        <taxon>Ascomycota</taxon>
        <taxon>Pezizomycotina</taxon>
        <taxon>Sordariomycetes</taxon>
        <taxon>Sordariomycetidae</taxon>
        <taxon>Sordariales</taxon>
        <taxon>Chaetomiaceae</taxon>
        <taxon>Thermochaetoides</taxon>
    </lineage>
</organism>
<dbReference type="InterPro" id="IPR011545">
    <property type="entry name" value="DEAD/DEAH_box_helicase_dom"/>
</dbReference>
<dbReference type="Gene3D" id="1.10.10.10">
    <property type="entry name" value="Winged helix-like DNA-binding domain superfamily/Winged helix DNA-binding domain"/>
    <property type="match status" value="1"/>
</dbReference>
<dbReference type="SUPFAM" id="SSF52540">
    <property type="entry name" value="P-loop containing nucleoside triphosphate hydrolases"/>
    <property type="match status" value="1"/>
</dbReference>
<feature type="compositionally biased region" description="Polar residues" evidence="11">
    <location>
        <begin position="1029"/>
        <end position="1043"/>
    </location>
</feature>
<dbReference type="Pfam" id="PF00271">
    <property type="entry name" value="Helicase_C"/>
    <property type="match status" value="1"/>
</dbReference>
<dbReference type="eggNOG" id="KOG0952">
    <property type="taxonomic scope" value="Eukaryota"/>
</dbReference>
<evidence type="ECO:0000256" key="6">
    <source>
        <dbReference type="ARBA" id="ARBA00023235"/>
    </source>
</evidence>
<dbReference type="GO" id="GO:0043138">
    <property type="term" value="F:3'-5' DNA helicase activity"/>
    <property type="evidence" value="ECO:0007669"/>
    <property type="project" value="UniProtKB-EC"/>
</dbReference>
<evidence type="ECO:0000313" key="14">
    <source>
        <dbReference type="EMBL" id="EGS18408.1"/>
    </source>
</evidence>
<comment type="similarity">
    <text evidence="1">Belongs to the helicase family. SKI2 subfamily.</text>
</comment>
<comment type="catalytic activity">
    <reaction evidence="10">
        <text>ATP + H2O = ADP + phosphate + H(+)</text>
        <dbReference type="Rhea" id="RHEA:13065"/>
        <dbReference type="ChEBI" id="CHEBI:15377"/>
        <dbReference type="ChEBI" id="CHEBI:15378"/>
        <dbReference type="ChEBI" id="CHEBI:30616"/>
        <dbReference type="ChEBI" id="CHEBI:43474"/>
        <dbReference type="ChEBI" id="CHEBI:456216"/>
        <dbReference type="EC" id="5.6.2.4"/>
    </reaction>
</comment>
<dbReference type="Pfam" id="PF23445">
    <property type="entry name" value="WHD_SNRNP200"/>
    <property type="match status" value="1"/>
</dbReference>
<dbReference type="Gene3D" id="3.40.50.300">
    <property type="entry name" value="P-loop containing nucleotide triphosphate hydrolases"/>
    <property type="match status" value="2"/>
</dbReference>
<dbReference type="SMART" id="SM00490">
    <property type="entry name" value="HELICc"/>
    <property type="match status" value="1"/>
</dbReference>
<evidence type="ECO:0000256" key="10">
    <source>
        <dbReference type="ARBA" id="ARBA00048988"/>
    </source>
</evidence>
<reference evidence="14 15" key="1">
    <citation type="journal article" date="2011" name="Cell">
        <title>Insight into structure and assembly of the nuclear pore complex by utilizing the genome of a eukaryotic thermophile.</title>
        <authorList>
            <person name="Amlacher S."/>
            <person name="Sarges P."/>
            <person name="Flemming D."/>
            <person name="van Noort V."/>
            <person name="Kunze R."/>
            <person name="Devos D.P."/>
            <person name="Arumugam M."/>
            <person name="Bork P."/>
            <person name="Hurt E."/>
        </authorList>
    </citation>
    <scope>NUCLEOTIDE SEQUENCE [LARGE SCALE GENOMIC DNA]</scope>
    <source>
        <strain evidence="15">DSM 1495 / CBS 144.50 / IMI 039719</strain>
    </source>
</reference>
<dbReference type="OMA" id="VYGYQSH"/>
<feature type="compositionally biased region" description="Polar residues" evidence="11">
    <location>
        <begin position="45"/>
        <end position="59"/>
    </location>
</feature>
<dbReference type="Pfam" id="PF02889">
    <property type="entry name" value="Sec63"/>
    <property type="match status" value="1"/>
</dbReference>